<feature type="transmembrane region" description="Helical" evidence="1">
    <location>
        <begin position="51"/>
        <end position="71"/>
    </location>
</feature>
<evidence type="ECO:0000313" key="2">
    <source>
        <dbReference type="EMBL" id="GIQ69839.1"/>
    </source>
</evidence>
<evidence type="ECO:0000313" key="3">
    <source>
        <dbReference type="Proteomes" id="UP000677918"/>
    </source>
</evidence>
<reference evidence="2" key="1">
    <citation type="submission" date="2021-04" db="EMBL/GenBank/DDBJ databases">
        <title>Draft genome sequence of Xylanibacillus composti strain K13.</title>
        <authorList>
            <person name="Uke A."/>
            <person name="Chhe C."/>
            <person name="Baramee S."/>
            <person name="Kosugi A."/>
        </authorList>
    </citation>
    <scope>NUCLEOTIDE SEQUENCE</scope>
    <source>
        <strain evidence="2">K13</strain>
    </source>
</reference>
<dbReference type="EMBL" id="BOVK01000036">
    <property type="protein sequence ID" value="GIQ69839.1"/>
    <property type="molecule type" value="Genomic_DNA"/>
</dbReference>
<keyword evidence="3" id="KW-1185">Reference proteome</keyword>
<sequence>MKNSKPDWYALVKNQPGPAIRFDEAMKAAVMDRIGKRSADKTFIIKRKWKVAAVCLLVIFAGLYASTAGWLQQEHRWQQGAGEEIPLVFTSLEDAAELRIAGERQRRALQRVPLSTVEITAESAFDEIGRYVTYVRLQEDSPPYDGLILEDHSTADTGYVLEYGVGGLTEVQLTRSEAFGEFDYRLTGSCGPSMVCTRWFSLEGDQVISELALHSPAYERDLDGDGVKEIVLAGTPYFRERVYVLKKRNERIEYIDMNDALQVEPPYKLIYDDANQLFQVRVDGEIVEVYRYAEGEDKLLKQVQSDGIHAP</sequence>
<keyword evidence="1" id="KW-0472">Membrane</keyword>
<accession>A0A8J4H2T9</accession>
<proteinExistence type="predicted"/>
<gene>
    <name evidence="2" type="ORF">XYCOK13_26630</name>
</gene>
<keyword evidence="1" id="KW-0812">Transmembrane</keyword>
<evidence type="ECO:0000256" key="1">
    <source>
        <dbReference type="SAM" id="Phobius"/>
    </source>
</evidence>
<dbReference type="AlphaFoldDB" id="A0A8J4H2T9"/>
<dbReference type="Proteomes" id="UP000677918">
    <property type="component" value="Unassembled WGS sequence"/>
</dbReference>
<comment type="caution">
    <text evidence="2">The sequence shown here is derived from an EMBL/GenBank/DDBJ whole genome shotgun (WGS) entry which is preliminary data.</text>
</comment>
<organism evidence="2 3">
    <name type="scientific">Xylanibacillus composti</name>
    <dbReference type="NCBI Taxonomy" id="1572762"/>
    <lineage>
        <taxon>Bacteria</taxon>
        <taxon>Bacillati</taxon>
        <taxon>Bacillota</taxon>
        <taxon>Bacilli</taxon>
        <taxon>Bacillales</taxon>
        <taxon>Paenibacillaceae</taxon>
        <taxon>Xylanibacillus</taxon>
    </lineage>
</organism>
<keyword evidence="1" id="KW-1133">Transmembrane helix</keyword>
<dbReference type="RefSeq" id="WP_213412626.1">
    <property type="nucleotide sequence ID" value="NZ_BOVK01000036.1"/>
</dbReference>
<protein>
    <submittedName>
        <fullName evidence="2">Uncharacterized protein</fullName>
    </submittedName>
</protein>
<name>A0A8J4H2T9_9BACL</name>